<name>A0ABS3UL22_9ACTN</name>
<accession>A0ABS3UL22</accession>
<reference evidence="1 2" key="1">
    <citation type="submission" date="2021-03" db="EMBL/GenBank/DDBJ databases">
        <title>Actinoplanes flavus sp. nov., a novel actinomycete isolated from Coconut Palm rhizosphere soil.</title>
        <authorList>
            <person name="Luo X."/>
        </authorList>
    </citation>
    <scope>NUCLEOTIDE SEQUENCE [LARGE SCALE GENOMIC DNA]</scope>
    <source>
        <strain evidence="1 2">NEAU-H7</strain>
    </source>
</reference>
<gene>
    <name evidence="1" type="primary">brxC</name>
    <name evidence="1" type="ORF">J5X75_18420</name>
</gene>
<proteinExistence type="predicted"/>
<evidence type="ECO:0000313" key="1">
    <source>
        <dbReference type="EMBL" id="MBO3739492.1"/>
    </source>
</evidence>
<organism evidence="1 2">
    <name type="scientific">Actinoplanes flavus</name>
    <dbReference type="NCBI Taxonomy" id="2820290"/>
    <lineage>
        <taxon>Bacteria</taxon>
        <taxon>Bacillati</taxon>
        <taxon>Actinomycetota</taxon>
        <taxon>Actinomycetes</taxon>
        <taxon>Micromonosporales</taxon>
        <taxon>Micromonosporaceae</taxon>
        <taxon>Actinoplanes</taxon>
    </lineage>
</organism>
<evidence type="ECO:0000313" key="2">
    <source>
        <dbReference type="Proteomes" id="UP000679690"/>
    </source>
</evidence>
<dbReference type="EMBL" id="JAGFNS010000011">
    <property type="protein sequence ID" value="MBO3739492.1"/>
    <property type="molecule type" value="Genomic_DNA"/>
</dbReference>
<comment type="caution">
    <text evidence="1">The sequence shown here is derived from an EMBL/GenBank/DDBJ whole genome shotgun (WGS) entry which is preliminary data.</text>
</comment>
<dbReference type="Proteomes" id="UP000679690">
    <property type="component" value="Unassembled WGS sequence"/>
</dbReference>
<keyword evidence="2" id="KW-1185">Reference proteome</keyword>
<dbReference type="NCBIfam" id="NF033441">
    <property type="entry name" value="BREX_BrxC"/>
    <property type="match status" value="1"/>
</dbReference>
<dbReference type="InterPro" id="IPR047679">
    <property type="entry name" value="BREX_BrxC"/>
</dbReference>
<sequence length="1183" mass="132754">MTTQSIRDLFANPITRRIEEVIKVDHTDDQIVRGEINEYVVTDAIRSHYTRIFDEYQQTPNKPHEGIAVWVSGFFGSGKSSFAKILGLSIANRTLAGERAADLFLQRTGDDNRIHVLLKAINERIPTHAVIFDVSTDRGIRSGNQTLTEIMYGLFLQSLGYAKDLDLSELEIALEESGQRERFEVEYSRIFNGREWAREKGKVAFALSQASRVLHSLDPDTYPLADSWVKAVKDKADITPGKLAERANELMRRHRPGHTLMFVVDEVGQFVARDVQKMLDLQAIVQNFGIRGRGRQWLVVTSQERLGELVSGLDDTKIELARLMDRFPLQVHLEPSDISEVTSRRVLAKNAAAQAQLGSLFDEHRGRLAEHTRLSADIRLPDLSRDAFVDLYPLLPYQIDLIIQVVSGLRTQGGASRHVGGANRTIIKLAQQLLINPSVNLADQPVGVLVRLDQVYDLVENNIGSEIRAKIAAIPRELKHPLAQPVAKVICLLQYVKSVHRNAENIAAALVPSVDADSPLASVLEALRELEETHKIRHGDDGYRIPTPAEDDWETVRNGILPKPGDAHRLYSKVLTEFWQPQPTHPLLDTKAFKAGLAIHGREVVGGDMIFQFHLTDEGADFESLCADLRTRSQQERKQVFWAVALTAAIDHEIVELYRSQEMLLRKERETRGEDAPTLIAEERQRQRRHQGELRRRLREACLTGRVFFRGHDRSPSDRGVDVGRTAAIILGQVLPDIFDRFQEAAAKPNDVRKGTDAIFTAHNLQGLPPVFSHLGLLRDEGGKTVFRVDSGPLKEVLDRIDERATYGETATGRYLTDEFTKEPFGWDFEVVRLLVLSLMRAEKVDATSRGRSIDTVTGVEAKDTFANNNLFRQASFRPRKGVEFIQLVQASDAFKDTFGKDVSELTAATIAEELRQEARDCEEVVEAARDVLNDHRLPGAAMLVESLGQLRAIGRESDENAISTFNASHRGIKDAVKRARELGQSLTETRLHDLGRARQAIEIAWPALKEEAGVGPELESRAVELRDLLERETFYRDLPAIQQHARAIELEYTRRFDDAQQARIDTYRRALDQLTSQPEWGEVTDEEIRGEIAAPLLAGQQPLPRTASLSLLRSERDACEARLRTAIRRLQEIVEGERLAAVQVQSYFAGGIETEEQLDAALSGLRDECARLIGAGKKVVVS</sequence>
<protein>
    <submittedName>
        <fullName evidence="1">BREX system P-loop protein BrxC</fullName>
    </submittedName>
</protein>
<dbReference type="RefSeq" id="WP_208468634.1">
    <property type="nucleotide sequence ID" value="NZ_JAGFNS010000011.1"/>
</dbReference>